<dbReference type="InterPro" id="IPR027791">
    <property type="entry name" value="Galactosyl_T_C"/>
</dbReference>
<dbReference type="Proteomes" id="UP000245429">
    <property type="component" value="Chromosome"/>
</dbReference>
<accession>A0A2U8QRB7</accession>
<evidence type="ECO:0000313" key="4">
    <source>
        <dbReference type="EMBL" id="AWM12688.1"/>
    </source>
</evidence>
<keyword evidence="5" id="KW-1185">Reference proteome</keyword>
<dbReference type="AlphaFoldDB" id="A0A2U8QRB7"/>
<sequence>MNLFPKCTLIASTYNWPSALELLLLSVLRQSHLPDEVIIADDGSNEDTVLLIQKFQKKFPVPLLHVWQEDNGFQKATILNKAIAQSKYEYIIQIDGDIIMHQHFIKDHLTYALDNHYLFGSRSNIQEKALNRVLTHKIIDFSPFSKGIKKRTRTIRFPFLMNFIKTTSKRSKKLRGCNVSFWKKDFIAINGYNEKFNGWGMEDSELIERFHNAGIKGRRLKNVAIAYHIYHKELKKDRVTINQSIEDETALKKIKFTEKGIDQYLQVKL</sequence>
<feature type="domain" description="Glycosyltransferase 2-like" evidence="2">
    <location>
        <begin position="9"/>
        <end position="160"/>
    </location>
</feature>
<dbReference type="CDD" id="cd06420">
    <property type="entry name" value="GT2_Chondriotin_Pol_N"/>
    <property type="match status" value="1"/>
</dbReference>
<dbReference type="Pfam" id="PF00535">
    <property type="entry name" value="Glycos_transf_2"/>
    <property type="match status" value="1"/>
</dbReference>
<dbReference type="Pfam" id="PF02709">
    <property type="entry name" value="Glyco_transf_7C"/>
    <property type="match status" value="1"/>
</dbReference>
<dbReference type="InterPro" id="IPR029044">
    <property type="entry name" value="Nucleotide-diphossugar_trans"/>
</dbReference>
<proteinExistence type="predicted"/>
<name>A0A2U8QRB7_9FLAO</name>
<evidence type="ECO:0000256" key="1">
    <source>
        <dbReference type="ARBA" id="ARBA00022679"/>
    </source>
</evidence>
<dbReference type="KEGG" id="fse:DI487_01580"/>
<protein>
    <submittedName>
        <fullName evidence="4">Glycosyl transferase</fullName>
    </submittedName>
</protein>
<dbReference type="SUPFAM" id="SSF53448">
    <property type="entry name" value="Nucleotide-diphospho-sugar transferases"/>
    <property type="match status" value="1"/>
</dbReference>
<feature type="domain" description="Galactosyltransferase C-terminal" evidence="3">
    <location>
        <begin position="170"/>
        <end position="232"/>
    </location>
</feature>
<evidence type="ECO:0000259" key="3">
    <source>
        <dbReference type="Pfam" id="PF02709"/>
    </source>
</evidence>
<dbReference type="GO" id="GO:0016740">
    <property type="term" value="F:transferase activity"/>
    <property type="evidence" value="ECO:0007669"/>
    <property type="project" value="UniProtKB-KW"/>
</dbReference>
<dbReference type="PANTHER" id="PTHR43685">
    <property type="entry name" value="GLYCOSYLTRANSFERASE"/>
    <property type="match status" value="1"/>
</dbReference>
<keyword evidence="1 4" id="KW-0808">Transferase</keyword>
<reference evidence="4 5" key="1">
    <citation type="submission" date="2018-05" db="EMBL/GenBank/DDBJ databases">
        <title>Flavobacterium sp. MEBiC07310.</title>
        <authorList>
            <person name="Baek K."/>
        </authorList>
    </citation>
    <scope>NUCLEOTIDE SEQUENCE [LARGE SCALE GENOMIC DNA]</scope>
    <source>
        <strain evidence="4 5">MEBiC07310</strain>
    </source>
</reference>
<dbReference type="InterPro" id="IPR050834">
    <property type="entry name" value="Glycosyltransf_2"/>
</dbReference>
<dbReference type="Gene3D" id="3.90.550.10">
    <property type="entry name" value="Spore Coat Polysaccharide Biosynthesis Protein SpsA, Chain A"/>
    <property type="match status" value="1"/>
</dbReference>
<dbReference type="PANTHER" id="PTHR43685:SF3">
    <property type="entry name" value="SLR2126 PROTEIN"/>
    <property type="match status" value="1"/>
</dbReference>
<evidence type="ECO:0000259" key="2">
    <source>
        <dbReference type="Pfam" id="PF00535"/>
    </source>
</evidence>
<dbReference type="InterPro" id="IPR001173">
    <property type="entry name" value="Glyco_trans_2-like"/>
</dbReference>
<dbReference type="RefSeq" id="WP_109568097.1">
    <property type="nucleotide sequence ID" value="NZ_CP029463.1"/>
</dbReference>
<dbReference type="EMBL" id="CP029463">
    <property type="protein sequence ID" value="AWM12688.1"/>
    <property type="molecule type" value="Genomic_DNA"/>
</dbReference>
<gene>
    <name evidence="4" type="ORF">DI487_01580</name>
</gene>
<dbReference type="OrthoDB" id="9801954at2"/>
<organism evidence="4 5">
    <name type="scientific">Flavobacterium sediminis</name>
    <dbReference type="NCBI Taxonomy" id="2201181"/>
    <lineage>
        <taxon>Bacteria</taxon>
        <taxon>Pseudomonadati</taxon>
        <taxon>Bacteroidota</taxon>
        <taxon>Flavobacteriia</taxon>
        <taxon>Flavobacteriales</taxon>
        <taxon>Flavobacteriaceae</taxon>
        <taxon>Flavobacterium</taxon>
    </lineage>
</organism>
<evidence type="ECO:0000313" key="5">
    <source>
        <dbReference type="Proteomes" id="UP000245429"/>
    </source>
</evidence>